<keyword evidence="1" id="KW-0812">Transmembrane</keyword>
<protein>
    <submittedName>
        <fullName evidence="2">Uncharacterized protein</fullName>
    </submittedName>
</protein>
<evidence type="ECO:0000256" key="1">
    <source>
        <dbReference type="SAM" id="Phobius"/>
    </source>
</evidence>
<keyword evidence="1" id="KW-0472">Membrane</keyword>
<evidence type="ECO:0000313" key="2">
    <source>
        <dbReference type="EMBL" id="OAG14892.1"/>
    </source>
</evidence>
<dbReference type="Proteomes" id="UP000077248">
    <property type="component" value="Unassembled WGS sequence"/>
</dbReference>
<gene>
    <name evidence="2" type="ORF">CC77DRAFT_502093</name>
</gene>
<dbReference type="KEGG" id="aalt:CC77DRAFT_502093"/>
<keyword evidence="3" id="KW-1185">Reference proteome</keyword>
<name>A0A177D715_ALTAL</name>
<keyword evidence="1" id="KW-1133">Transmembrane helix</keyword>
<organism evidence="2 3">
    <name type="scientific">Alternaria alternata</name>
    <name type="common">Alternaria rot fungus</name>
    <name type="synonym">Torula alternata</name>
    <dbReference type="NCBI Taxonomy" id="5599"/>
    <lineage>
        <taxon>Eukaryota</taxon>
        <taxon>Fungi</taxon>
        <taxon>Dikarya</taxon>
        <taxon>Ascomycota</taxon>
        <taxon>Pezizomycotina</taxon>
        <taxon>Dothideomycetes</taxon>
        <taxon>Pleosporomycetidae</taxon>
        <taxon>Pleosporales</taxon>
        <taxon>Pleosporineae</taxon>
        <taxon>Pleosporaceae</taxon>
        <taxon>Alternaria</taxon>
        <taxon>Alternaria sect. Alternaria</taxon>
        <taxon>Alternaria alternata complex</taxon>
    </lineage>
</organism>
<dbReference type="RefSeq" id="XP_018380313.1">
    <property type="nucleotide sequence ID" value="XM_018531937.1"/>
</dbReference>
<proteinExistence type="predicted"/>
<accession>A0A177D715</accession>
<dbReference type="GeneID" id="29117531"/>
<dbReference type="AlphaFoldDB" id="A0A177D715"/>
<reference evidence="2 3" key="1">
    <citation type="submission" date="2016-05" db="EMBL/GenBank/DDBJ databases">
        <title>Comparative analysis of secretome profiles of manganese(II)-oxidizing ascomycete fungi.</title>
        <authorList>
            <consortium name="DOE Joint Genome Institute"/>
            <person name="Zeiner C.A."/>
            <person name="Purvine S.O."/>
            <person name="Zink E.M."/>
            <person name="Wu S."/>
            <person name="Pasa-Tolic L."/>
            <person name="Chaput D.L."/>
            <person name="Haridas S."/>
            <person name="Grigoriev I.V."/>
            <person name="Santelli C.M."/>
            <person name="Hansel C.M."/>
        </authorList>
    </citation>
    <scope>NUCLEOTIDE SEQUENCE [LARGE SCALE GENOMIC DNA]</scope>
    <source>
        <strain evidence="2 3">SRC1lrK2f</strain>
    </source>
</reference>
<sequence>MAANLTQITTTAKDGQPWSREAIFALVSIFIMVLLSSIGLACKHCLKSPNRWTVSRWRRLLMNNEELARIHVRPTMSGWVDIVNVRQYQQDTYTSLLRMRRGPRLSRSSSRITEGRRR</sequence>
<dbReference type="EMBL" id="KV441497">
    <property type="protein sequence ID" value="OAG14892.1"/>
    <property type="molecule type" value="Genomic_DNA"/>
</dbReference>
<feature type="transmembrane region" description="Helical" evidence="1">
    <location>
        <begin position="22"/>
        <end position="42"/>
    </location>
</feature>
<dbReference type="OMA" id="QPWSREA"/>
<dbReference type="VEuPathDB" id="FungiDB:CC77DRAFT_502093"/>
<evidence type="ECO:0000313" key="3">
    <source>
        <dbReference type="Proteomes" id="UP000077248"/>
    </source>
</evidence>